<comment type="subcellular location">
    <subcellularLocation>
        <location evidence="1 4">Cytoplasm</location>
    </subcellularLocation>
</comment>
<comment type="similarity">
    <text evidence="4">Belongs to the CitD family.</text>
</comment>
<dbReference type="InterPro" id="IPR006495">
    <property type="entry name" value="CitD"/>
</dbReference>
<dbReference type="Pfam" id="PF06857">
    <property type="entry name" value="ACP"/>
    <property type="match status" value="1"/>
</dbReference>
<feature type="modified residue" description="O-(phosphoribosyl dephospho-coenzyme A)serine" evidence="4 5">
    <location>
        <position position="15"/>
    </location>
</feature>
<name>A0A2N9DY88_9LACO</name>
<evidence type="ECO:0000256" key="1">
    <source>
        <dbReference type="ARBA" id="ARBA00004496"/>
    </source>
</evidence>
<evidence type="ECO:0000256" key="2">
    <source>
        <dbReference type="ARBA" id="ARBA00022490"/>
    </source>
</evidence>
<dbReference type="AlphaFoldDB" id="A0A2N9DY88"/>
<evidence type="ECO:0000313" key="7">
    <source>
        <dbReference type="Proteomes" id="UP000238739"/>
    </source>
</evidence>
<organism evidence="6 7">
    <name type="scientific">Latilactobacillus fuchuensis</name>
    <dbReference type="NCBI Taxonomy" id="164393"/>
    <lineage>
        <taxon>Bacteria</taxon>
        <taxon>Bacillati</taxon>
        <taxon>Bacillota</taxon>
        <taxon>Bacilli</taxon>
        <taxon>Lactobacillales</taxon>
        <taxon>Lactobacillaceae</taxon>
        <taxon>Latilactobacillus</taxon>
    </lineage>
</organism>
<gene>
    <name evidence="4 6" type="primary">citD</name>
    <name evidence="6" type="ORF">LFUMFP_70028</name>
</gene>
<sequence>MMELKQIATAGTMESSDLMITLSPNETGLVIDLQSNVEKQFGQHIRALITEMLTKFNLTNVTVSAVDKGALDCTIKARTVVAIYRGLGKTDYDWKEINAWIA</sequence>
<dbReference type="NCBIfam" id="NF009726">
    <property type="entry name" value="PRK13253.1"/>
    <property type="match status" value="1"/>
</dbReference>
<evidence type="ECO:0000256" key="4">
    <source>
        <dbReference type="HAMAP-Rule" id="MF_00805"/>
    </source>
</evidence>
<evidence type="ECO:0000313" key="6">
    <source>
        <dbReference type="EMBL" id="SPC40104.1"/>
    </source>
</evidence>
<reference evidence="6" key="1">
    <citation type="submission" date="2018-01" db="EMBL/GenBank/DDBJ databases">
        <authorList>
            <person name="Chaillou S."/>
        </authorList>
    </citation>
    <scope>NUCLEOTIDE SEQUENCE [LARGE SCALE GENOMIC DNA]</scope>
    <source>
        <strain evidence="6">MFPC41A2801</strain>
    </source>
</reference>
<keyword evidence="6" id="KW-0456">Lyase</keyword>
<keyword evidence="7" id="KW-1185">Reference proteome</keyword>
<keyword evidence="3 4" id="KW-0597">Phosphoprotein</keyword>
<keyword evidence="2 4" id="KW-0963">Cytoplasm</keyword>
<dbReference type="HAMAP" id="MF_00805">
    <property type="entry name" value="CitD"/>
    <property type="match status" value="1"/>
</dbReference>
<comment type="caution">
    <text evidence="6">The sequence shown here is derived from an EMBL/GenBank/DDBJ whole genome shotgun (WGS) entry which is preliminary data.</text>
</comment>
<dbReference type="InterPro" id="IPR023439">
    <property type="entry name" value="Mal_deCO2ase/Cit_lyase_ACP"/>
</dbReference>
<dbReference type="GO" id="GO:0016829">
    <property type="term" value="F:lyase activity"/>
    <property type="evidence" value="ECO:0007669"/>
    <property type="project" value="UniProtKB-KW"/>
</dbReference>
<proteinExistence type="inferred from homology"/>
<comment type="function">
    <text evidence="4">Covalent carrier of the coenzyme of citrate lyase.</text>
</comment>
<protein>
    <recommendedName>
        <fullName evidence="4">Citrate lyase acyl carrier protein</fullName>
    </recommendedName>
    <alternativeName>
        <fullName evidence="4">Citrate lyase gamma chain</fullName>
    </alternativeName>
</protein>
<comment type="subunit">
    <text evidence="4">Oligomer with a subunit composition of (alpha,beta,gamma)6.</text>
</comment>
<accession>A0A2N9DY88</accession>
<evidence type="ECO:0000256" key="5">
    <source>
        <dbReference type="PIRSR" id="PIRSR002736-50"/>
    </source>
</evidence>
<dbReference type="NCBIfam" id="TIGR01608">
    <property type="entry name" value="citD"/>
    <property type="match status" value="1"/>
</dbReference>
<dbReference type="Proteomes" id="UP000238739">
    <property type="component" value="Unassembled WGS sequence"/>
</dbReference>
<evidence type="ECO:0000256" key="3">
    <source>
        <dbReference type="ARBA" id="ARBA00022553"/>
    </source>
</evidence>
<dbReference type="EMBL" id="OGVC01000049">
    <property type="protein sequence ID" value="SPC40104.1"/>
    <property type="molecule type" value="Genomic_DNA"/>
</dbReference>
<dbReference type="PIRSF" id="PIRSF002736">
    <property type="entry name" value="Citrt_lyas_gamma"/>
    <property type="match status" value="1"/>
</dbReference>
<dbReference type="GO" id="GO:0005737">
    <property type="term" value="C:cytoplasm"/>
    <property type="evidence" value="ECO:0007669"/>
    <property type="project" value="UniProtKB-SubCell"/>
</dbReference>